<evidence type="ECO:0000259" key="8">
    <source>
        <dbReference type="PROSITE" id="PS50800"/>
    </source>
</evidence>
<evidence type="ECO:0000313" key="10">
    <source>
        <dbReference type="Proteomes" id="UP000006174"/>
    </source>
</evidence>
<gene>
    <name evidence="9" type="ORF">UHOR_01026</name>
</gene>
<dbReference type="SUPFAM" id="SSF68906">
    <property type="entry name" value="SAP domain"/>
    <property type="match status" value="1"/>
</dbReference>
<dbReference type="Gene3D" id="1.10.720.30">
    <property type="entry name" value="SAP domain"/>
    <property type="match status" value="1"/>
</dbReference>
<protein>
    <recommendedName>
        <fullName evidence="8">SAP domain-containing protein</fullName>
    </recommendedName>
</protein>
<feature type="region of interest" description="Disordered" evidence="7">
    <location>
        <begin position="252"/>
        <end position="295"/>
    </location>
</feature>
<name>I2FW59_USTHO</name>
<dbReference type="SMART" id="SM00513">
    <property type="entry name" value="SAP"/>
    <property type="match status" value="1"/>
</dbReference>
<dbReference type="SMART" id="SM00479">
    <property type="entry name" value="EXOIII"/>
    <property type="match status" value="1"/>
</dbReference>
<comment type="caution">
    <text evidence="9">The sequence shown here is derived from an EMBL/GenBank/DDBJ whole genome shotgun (WGS) entry which is preliminary data.</text>
</comment>
<dbReference type="PROSITE" id="PS50800">
    <property type="entry name" value="SAP"/>
    <property type="match status" value="1"/>
</dbReference>
<dbReference type="OMA" id="WINHGPA"/>
<dbReference type="PANTHER" id="PTHR23044">
    <property type="entry name" value="3'-5' EXONUCLEASE ERI1-RELATED"/>
    <property type="match status" value="1"/>
</dbReference>
<feature type="domain" description="SAP" evidence="8">
    <location>
        <begin position="2"/>
        <end position="36"/>
    </location>
</feature>
<dbReference type="AlphaFoldDB" id="I2FW59"/>
<keyword evidence="2" id="KW-0963">Cytoplasm</keyword>
<evidence type="ECO:0000256" key="7">
    <source>
        <dbReference type="SAM" id="MobiDB-lite"/>
    </source>
</evidence>
<evidence type="ECO:0000256" key="1">
    <source>
        <dbReference type="ARBA" id="ARBA00004496"/>
    </source>
</evidence>
<dbReference type="Gene3D" id="3.30.420.10">
    <property type="entry name" value="Ribonuclease H-like superfamily/Ribonuclease H"/>
    <property type="match status" value="1"/>
</dbReference>
<organism evidence="9 10">
    <name type="scientific">Ustilago hordei</name>
    <name type="common">Barley covered smut fungus</name>
    <dbReference type="NCBI Taxonomy" id="120017"/>
    <lineage>
        <taxon>Eukaryota</taxon>
        <taxon>Fungi</taxon>
        <taxon>Dikarya</taxon>
        <taxon>Basidiomycota</taxon>
        <taxon>Ustilaginomycotina</taxon>
        <taxon>Ustilaginomycetes</taxon>
        <taxon>Ustilaginales</taxon>
        <taxon>Ustilaginaceae</taxon>
        <taxon>Ustilago</taxon>
    </lineage>
</organism>
<dbReference type="HOGENOM" id="CLU_657423_0_0_1"/>
<keyword evidence="3" id="KW-0540">Nuclease</keyword>
<dbReference type="InterPro" id="IPR036397">
    <property type="entry name" value="RNaseH_sf"/>
</dbReference>
<dbReference type="InterPro" id="IPR047201">
    <property type="entry name" value="ERI-1_3'hExo-like"/>
</dbReference>
<keyword evidence="6" id="KW-0943">RNA-mediated gene silencing</keyword>
<evidence type="ECO:0000256" key="5">
    <source>
        <dbReference type="ARBA" id="ARBA00022839"/>
    </source>
</evidence>
<dbReference type="SUPFAM" id="SSF53098">
    <property type="entry name" value="Ribonuclease H-like"/>
    <property type="match status" value="1"/>
</dbReference>
<feature type="compositionally biased region" description="Polar residues" evidence="7">
    <location>
        <begin position="38"/>
        <end position="52"/>
    </location>
</feature>
<comment type="subcellular location">
    <subcellularLocation>
        <location evidence="1">Cytoplasm</location>
    </subcellularLocation>
</comment>
<dbReference type="Pfam" id="PF00929">
    <property type="entry name" value="RNase_T"/>
    <property type="match status" value="1"/>
</dbReference>
<keyword evidence="5" id="KW-0269">Exonuclease</keyword>
<dbReference type="InterPro" id="IPR003034">
    <property type="entry name" value="SAP_dom"/>
</dbReference>
<dbReference type="EMBL" id="CAGI01000161">
    <property type="protein sequence ID" value="CCF51152.1"/>
    <property type="molecule type" value="Genomic_DNA"/>
</dbReference>
<evidence type="ECO:0000256" key="2">
    <source>
        <dbReference type="ARBA" id="ARBA00022490"/>
    </source>
</evidence>
<dbReference type="GO" id="GO:0003676">
    <property type="term" value="F:nucleic acid binding"/>
    <property type="evidence" value="ECO:0007669"/>
    <property type="project" value="InterPro"/>
</dbReference>
<dbReference type="InterPro" id="IPR036361">
    <property type="entry name" value="SAP_dom_sf"/>
</dbReference>
<proteinExistence type="predicted"/>
<feature type="compositionally biased region" description="Polar residues" evidence="7">
    <location>
        <begin position="254"/>
        <end position="263"/>
    </location>
</feature>
<dbReference type="PANTHER" id="PTHR23044:SF61">
    <property type="entry name" value="3'-5' EXORIBONUCLEASE 1-RELATED"/>
    <property type="match status" value="1"/>
</dbReference>
<dbReference type="InterPro" id="IPR051274">
    <property type="entry name" value="3-5_Exoribonuclease"/>
</dbReference>
<dbReference type="GO" id="GO:0005737">
    <property type="term" value="C:cytoplasm"/>
    <property type="evidence" value="ECO:0007669"/>
    <property type="project" value="UniProtKB-SubCell"/>
</dbReference>
<evidence type="ECO:0000313" key="9">
    <source>
        <dbReference type="EMBL" id="CCF51152.1"/>
    </source>
</evidence>
<dbReference type="Pfam" id="PF02037">
    <property type="entry name" value="SAP"/>
    <property type="match status" value="1"/>
</dbReference>
<keyword evidence="4" id="KW-0378">Hydrolase</keyword>
<dbReference type="GO" id="GO:0000175">
    <property type="term" value="F:3'-5'-RNA exonuclease activity"/>
    <property type="evidence" value="ECO:0007669"/>
    <property type="project" value="InterPro"/>
</dbReference>
<evidence type="ECO:0000256" key="6">
    <source>
        <dbReference type="ARBA" id="ARBA00023158"/>
    </source>
</evidence>
<feature type="region of interest" description="Disordered" evidence="7">
    <location>
        <begin position="38"/>
        <end position="57"/>
    </location>
</feature>
<accession>I2FW59</accession>
<dbReference type="Proteomes" id="UP000006174">
    <property type="component" value="Unassembled WGS sequence"/>
</dbReference>
<sequence>MASSLTVEELRSRLHDLGLDTKGKKADLRLRLKKAIRNGSNSPTSASATDTPESPAGAGWEPEFDTFLVLDVEATCEATRKYRNINHGFETGCFQYPNEIIEFPVVLLKWNKDSQQLETTGIFHSYVRPTFRPKLAKFCRDLTGVTQAQANAAPVWKGVVEKLFRFLESHDLVENTGTGEPHLQNFRLRRGVAWINHGPADLRDFVIKQSWISALPRDKHHGGPPIFLRGPLIDIRKGIASLFKWEQELRAEQQSRGSSSRSTPFPEFGGEDGFQVIPPQPSNAGAASGVKKELRTTGLSPHEQSLAGLLEVMNIGPFQGRQHCGLDDTKNIARLAVEIARRILLASQGTQLLLSKSYESVDGQIESTAAVLELDPETGPARAKQMEKLVLKPNVRLDGFSKRFFWMGKTVGEVKWPFPPEVEQEDALHTEAEPRCQMYTSVRQRLLSFAQQPYSSSLNA</sequence>
<dbReference type="STRING" id="1128400.I2FW59"/>
<evidence type="ECO:0000256" key="3">
    <source>
        <dbReference type="ARBA" id="ARBA00022722"/>
    </source>
</evidence>
<dbReference type="CDD" id="cd06133">
    <property type="entry name" value="ERI-1_3'hExo_like"/>
    <property type="match status" value="1"/>
</dbReference>
<dbReference type="eggNOG" id="KOG0542">
    <property type="taxonomic scope" value="Eukaryota"/>
</dbReference>
<dbReference type="GO" id="GO:0031047">
    <property type="term" value="P:regulatory ncRNA-mediated gene silencing"/>
    <property type="evidence" value="ECO:0007669"/>
    <property type="project" value="UniProtKB-KW"/>
</dbReference>
<dbReference type="InterPro" id="IPR013520">
    <property type="entry name" value="Ribonucl_H"/>
</dbReference>
<keyword evidence="10" id="KW-1185">Reference proteome</keyword>
<reference evidence="9 10" key="1">
    <citation type="journal article" date="2012" name="Plant Cell">
        <title>Genome comparison of barley and maize smut fungi reveals targeted loss of RNA silencing components and species-specific presence of transposable elements.</title>
        <authorList>
            <person name="Laurie J.D."/>
            <person name="Ali S."/>
            <person name="Linning R."/>
            <person name="Mannhaupt G."/>
            <person name="Wong P."/>
            <person name="Gueldener U."/>
            <person name="Muensterkoetter M."/>
            <person name="Moore R."/>
            <person name="Kahmann R."/>
            <person name="Bakkeren G."/>
            <person name="Schirawski J."/>
        </authorList>
    </citation>
    <scope>NUCLEOTIDE SEQUENCE [LARGE SCALE GENOMIC DNA]</scope>
    <source>
        <strain evidence="10">Uh4875-4</strain>
    </source>
</reference>
<evidence type="ECO:0000256" key="4">
    <source>
        <dbReference type="ARBA" id="ARBA00022801"/>
    </source>
</evidence>
<dbReference type="InterPro" id="IPR012337">
    <property type="entry name" value="RNaseH-like_sf"/>
</dbReference>